<dbReference type="EMBL" id="ASGP02000002">
    <property type="protein sequence ID" value="KAH9522277.1"/>
    <property type="molecule type" value="Genomic_DNA"/>
</dbReference>
<organism evidence="2 3">
    <name type="scientific">Dermatophagoides farinae</name>
    <name type="common">American house dust mite</name>
    <dbReference type="NCBI Taxonomy" id="6954"/>
    <lineage>
        <taxon>Eukaryota</taxon>
        <taxon>Metazoa</taxon>
        <taxon>Ecdysozoa</taxon>
        <taxon>Arthropoda</taxon>
        <taxon>Chelicerata</taxon>
        <taxon>Arachnida</taxon>
        <taxon>Acari</taxon>
        <taxon>Acariformes</taxon>
        <taxon>Sarcoptiformes</taxon>
        <taxon>Astigmata</taxon>
        <taxon>Psoroptidia</taxon>
        <taxon>Analgoidea</taxon>
        <taxon>Pyroglyphidae</taxon>
        <taxon>Dermatophagoidinae</taxon>
        <taxon>Dermatophagoides</taxon>
    </lineage>
</organism>
<reference evidence="1" key="2">
    <citation type="submission" date="2020-06" db="EMBL/GenBank/DDBJ databases">
        <authorList>
            <person name="Ji K."/>
            <person name="Li J."/>
        </authorList>
    </citation>
    <scope>NUCLEOTIDE SEQUENCE</scope>
    <source>
        <strain evidence="1">JKM2019</strain>
        <tissue evidence="1">Whole body</tissue>
    </source>
</reference>
<dbReference type="Proteomes" id="UP000828236">
    <property type="component" value="Unassembled WGS sequence"/>
</dbReference>
<proteinExistence type="predicted"/>
<evidence type="ECO:0000313" key="2">
    <source>
        <dbReference type="EMBL" id="KAH9522277.1"/>
    </source>
</evidence>
<evidence type="ECO:0000313" key="1">
    <source>
        <dbReference type="EMBL" id="KAH7639184.1"/>
    </source>
</evidence>
<name>A0A922I4C0_DERFA</name>
<dbReference type="EMBL" id="SDOV01000007">
    <property type="protein sequence ID" value="KAH7639184.1"/>
    <property type="molecule type" value="Genomic_DNA"/>
</dbReference>
<reference evidence="2" key="1">
    <citation type="submission" date="2013-05" db="EMBL/GenBank/DDBJ databases">
        <authorList>
            <person name="Yim A.K.Y."/>
            <person name="Chan T.F."/>
            <person name="Ji K.M."/>
            <person name="Liu X.Y."/>
            <person name="Zhou J.W."/>
            <person name="Li R.Q."/>
            <person name="Yang K.Y."/>
            <person name="Li J."/>
            <person name="Li M."/>
            <person name="Law P.T.W."/>
            <person name="Wu Y.L."/>
            <person name="Cai Z.L."/>
            <person name="Qin H."/>
            <person name="Bao Y."/>
            <person name="Leung R.K.K."/>
            <person name="Ng P.K.S."/>
            <person name="Zou J."/>
            <person name="Zhong X.J."/>
            <person name="Ran P.X."/>
            <person name="Zhong N.S."/>
            <person name="Liu Z.G."/>
            <person name="Tsui S.K.W."/>
        </authorList>
    </citation>
    <scope>NUCLEOTIDE SEQUENCE</scope>
    <source>
        <strain evidence="2">Derf</strain>
        <tissue evidence="2">Whole organism</tissue>
    </source>
</reference>
<reference evidence="2" key="4">
    <citation type="journal article" date="2022" name="Res Sq">
        <title>Comparative Genomics Reveals Insights into the Divergent Evolution of Astigmatic Mites and Household Pest Adaptations.</title>
        <authorList>
            <person name="Xiong Q."/>
            <person name="Wan A.T.-Y."/>
            <person name="Liu X.-Y."/>
            <person name="Fung C.S.-H."/>
            <person name="Xiao X."/>
            <person name="Malainual N."/>
            <person name="Hou J."/>
            <person name="Wang L."/>
            <person name="Wang M."/>
            <person name="Yang K."/>
            <person name="Cui Y."/>
            <person name="Leung E."/>
            <person name="Nong W."/>
            <person name="Shin S.-K."/>
            <person name="Au S."/>
            <person name="Jeong K.Y."/>
            <person name="Chew F.T."/>
            <person name="Hui J."/>
            <person name="Leung T.F."/>
            <person name="Tungtrongchitr A."/>
            <person name="Zhong N."/>
            <person name="Liu Z."/>
            <person name="Tsui S."/>
        </authorList>
    </citation>
    <scope>NUCLEOTIDE SEQUENCE</scope>
    <source>
        <strain evidence="2">Derf</strain>
        <tissue evidence="2">Whole organism</tissue>
    </source>
</reference>
<sequence>MPHKLSSSPMNIRFGQKENEQIMNPDELHDDDVQQQSMNDLLYPIDYYYDINNNNDGMINDDQGLGSIIMDHPSSLVDYYLEQQQQPISEYYNQWEKRNQWNKFNGAWGKRAGNWNKLQSAWGKRLSPLSKIPIETRNWNNLKGAWGRKRNTAAVNNWNQLHGMWGRRRRTATWNKMSSAWGKKKRSIGMAAPTHWNKLRGMWGRKRSITPQETMEILGQQQPITITTTETPELTKTTKQ</sequence>
<protein>
    <submittedName>
        <fullName evidence="2">Uncharacterized protein</fullName>
    </submittedName>
</protein>
<reference evidence="1" key="3">
    <citation type="journal article" date="2021" name="World Allergy Organ. J.">
        <title>Chromosome-level assembly of Dermatophagoides farinae genome and transcriptome reveals two novel allergens Der f 37 and Der f 39.</title>
        <authorList>
            <person name="Chen J."/>
            <person name="Cai Z."/>
            <person name="Fan D."/>
            <person name="Hu J."/>
            <person name="Hou Y."/>
            <person name="He Y."/>
            <person name="Zhang Z."/>
            <person name="Zhao Z."/>
            <person name="Gao P."/>
            <person name="Hu W."/>
            <person name="Sun J."/>
            <person name="Li J."/>
            <person name="Ji K."/>
        </authorList>
    </citation>
    <scope>NUCLEOTIDE SEQUENCE</scope>
    <source>
        <strain evidence="1">JKM2019</strain>
    </source>
</reference>
<gene>
    <name evidence="2" type="ORF">DERF_005864</name>
    <name evidence="1" type="ORF">HUG17_3217</name>
</gene>
<dbReference type="AlphaFoldDB" id="A0A922I4C0"/>
<comment type="caution">
    <text evidence="2">The sequence shown here is derived from an EMBL/GenBank/DDBJ whole genome shotgun (WGS) entry which is preliminary data.</text>
</comment>
<keyword evidence="3" id="KW-1185">Reference proteome</keyword>
<accession>A0A922I4C0</accession>
<dbReference type="Proteomes" id="UP000790347">
    <property type="component" value="Unassembled WGS sequence"/>
</dbReference>
<evidence type="ECO:0000313" key="3">
    <source>
        <dbReference type="Proteomes" id="UP000790347"/>
    </source>
</evidence>